<name>A0A9P5L226_9HYPO</name>
<dbReference type="Proteomes" id="UP000722485">
    <property type="component" value="Unassembled WGS sequence"/>
</dbReference>
<dbReference type="OrthoDB" id="5428055at2759"/>
<feature type="compositionally biased region" description="Basic residues" evidence="1">
    <location>
        <begin position="169"/>
        <end position="181"/>
    </location>
</feature>
<evidence type="ECO:0000256" key="1">
    <source>
        <dbReference type="SAM" id="MobiDB-lite"/>
    </source>
</evidence>
<feature type="compositionally biased region" description="Basic and acidic residues" evidence="1">
    <location>
        <begin position="123"/>
        <end position="136"/>
    </location>
</feature>
<reference evidence="2" key="1">
    <citation type="submission" date="2020-03" db="EMBL/GenBank/DDBJ databases">
        <title>Draft Genome Sequence of Cylindrodendrum hubeiense.</title>
        <authorList>
            <person name="Buettner E."/>
            <person name="Kellner H."/>
        </authorList>
    </citation>
    <scope>NUCLEOTIDE SEQUENCE</scope>
    <source>
        <strain evidence="2">IHI 201604</strain>
    </source>
</reference>
<evidence type="ECO:0000313" key="3">
    <source>
        <dbReference type="Proteomes" id="UP000722485"/>
    </source>
</evidence>
<organism evidence="2 3">
    <name type="scientific">Cylindrodendrum hubeiense</name>
    <dbReference type="NCBI Taxonomy" id="595255"/>
    <lineage>
        <taxon>Eukaryota</taxon>
        <taxon>Fungi</taxon>
        <taxon>Dikarya</taxon>
        <taxon>Ascomycota</taxon>
        <taxon>Pezizomycotina</taxon>
        <taxon>Sordariomycetes</taxon>
        <taxon>Hypocreomycetidae</taxon>
        <taxon>Hypocreales</taxon>
        <taxon>Nectriaceae</taxon>
        <taxon>Cylindrodendrum</taxon>
    </lineage>
</organism>
<sequence>MSQHRPASEPRRRPSRRKSSERGTTGPDMMQPRPYLVEWSAQACRQRGILDVDELREEMGAPERAGWRKLVIMRGSGSEIDLAVGLGLAEGKGRKRASGWAWEYPEVEKKVDTTSEPSSNGRKGKDEEEGKGEKRANQQGIRLCRAALSTKTRIPILLLDGLPPQIFHRPPRLSRQSHQRRQSSANRHPRPENISDGRNPPERSGLEDALWANLGDARSLEALLAELAYDAWLDVLESLPPRDGYGAP</sequence>
<gene>
    <name evidence="2" type="ORF">G7Z17_g13687</name>
</gene>
<keyword evidence="3" id="KW-1185">Reference proteome</keyword>
<feature type="region of interest" description="Disordered" evidence="1">
    <location>
        <begin position="108"/>
        <end position="137"/>
    </location>
</feature>
<proteinExistence type="predicted"/>
<evidence type="ECO:0000313" key="2">
    <source>
        <dbReference type="EMBL" id="KAF7531976.1"/>
    </source>
</evidence>
<feature type="compositionally biased region" description="Basic and acidic residues" evidence="1">
    <location>
        <begin position="189"/>
        <end position="204"/>
    </location>
</feature>
<feature type="compositionally biased region" description="Basic and acidic residues" evidence="1">
    <location>
        <begin position="1"/>
        <end position="12"/>
    </location>
</feature>
<feature type="region of interest" description="Disordered" evidence="1">
    <location>
        <begin position="1"/>
        <end position="33"/>
    </location>
</feature>
<protein>
    <submittedName>
        <fullName evidence="2">Uncharacterized protein</fullName>
    </submittedName>
</protein>
<accession>A0A9P5L226</accession>
<comment type="caution">
    <text evidence="2">The sequence shown here is derived from an EMBL/GenBank/DDBJ whole genome shotgun (WGS) entry which is preliminary data.</text>
</comment>
<dbReference type="EMBL" id="JAANBB010000935">
    <property type="protein sequence ID" value="KAF7531976.1"/>
    <property type="molecule type" value="Genomic_DNA"/>
</dbReference>
<feature type="region of interest" description="Disordered" evidence="1">
    <location>
        <begin position="167"/>
        <end position="204"/>
    </location>
</feature>
<dbReference type="AlphaFoldDB" id="A0A9P5L226"/>